<name>A0A7J0EG15_9ERIC</name>
<protein>
    <submittedName>
        <fullName evidence="3">Uncharacterized protein</fullName>
    </submittedName>
</protein>
<dbReference type="AlphaFoldDB" id="A0A7J0EG15"/>
<feature type="transmembrane region" description="Helical" evidence="2">
    <location>
        <begin position="107"/>
        <end position="132"/>
    </location>
</feature>
<gene>
    <name evidence="3" type="ORF">Acr_04g0001430</name>
</gene>
<evidence type="ECO:0000256" key="1">
    <source>
        <dbReference type="SAM" id="MobiDB-lite"/>
    </source>
</evidence>
<comment type="caution">
    <text evidence="3">The sequence shown here is derived from an EMBL/GenBank/DDBJ whole genome shotgun (WGS) entry which is preliminary data.</text>
</comment>
<dbReference type="EMBL" id="BJWL01000004">
    <property type="protein sequence ID" value="GFY85405.1"/>
    <property type="molecule type" value="Genomic_DNA"/>
</dbReference>
<reference evidence="3 4" key="1">
    <citation type="submission" date="2019-07" db="EMBL/GenBank/DDBJ databases">
        <title>De Novo Assembly of kiwifruit Actinidia rufa.</title>
        <authorList>
            <person name="Sugita-Konishi S."/>
            <person name="Sato K."/>
            <person name="Mori E."/>
            <person name="Abe Y."/>
            <person name="Kisaki G."/>
            <person name="Hamano K."/>
            <person name="Suezawa K."/>
            <person name="Otani M."/>
            <person name="Fukuda T."/>
            <person name="Manabe T."/>
            <person name="Gomi K."/>
            <person name="Tabuchi M."/>
            <person name="Akimitsu K."/>
            <person name="Kataoka I."/>
        </authorList>
    </citation>
    <scope>NUCLEOTIDE SEQUENCE [LARGE SCALE GENOMIC DNA]</scope>
    <source>
        <strain evidence="4">cv. Fuchu</strain>
    </source>
</reference>
<feature type="region of interest" description="Disordered" evidence="1">
    <location>
        <begin position="31"/>
        <end position="58"/>
    </location>
</feature>
<evidence type="ECO:0000256" key="2">
    <source>
        <dbReference type="SAM" id="Phobius"/>
    </source>
</evidence>
<sequence length="210" mass="22879">MATRGGRSSSLSSSSYTSQIRFKNHRIEGGHTQTLISPNPPSIPQMATHGRRSSSLPSLSYTSQIPFKNYRIEGGHTQTLFSPNPPSISQFNSGLGFFIDGDSRSEIVFIVVIVIVTLTNVVGDGLYGMYLMSSIDLFDGDCALIFNVTTTLLAFPLIPAPLTTGIFLTPAARFFVRVDCLAAIQTTCTRKFSSPPLGWTTDDPDNRHLL</sequence>
<proteinExistence type="predicted"/>
<evidence type="ECO:0000313" key="3">
    <source>
        <dbReference type="EMBL" id="GFY85405.1"/>
    </source>
</evidence>
<keyword evidence="4" id="KW-1185">Reference proteome</keyword>
<organism evidence="3 4">
    <name type="scientific">Actinidia rufa</name>
    <dbReference type="NCBI Taxonomy" id="165716"/>
    <lineage>
        <taxon>Eukaryota</taxon>
        <taxon>Viridiplantae</taxon>
        <taxon>Streptophyta</taxon>
        <taxon>Embryophyta</taxon>
        <taxon>Tracheophyta</taxon>
        <taxon>Spermatophyta</taxon>
        <taxon>Magnoliopsida</taxon>
        <taxon>eudicotyledons</taxon>
        <taxon>Gunneridae</taxon>
        <taxon>Pentapetalae</taxon>
        <taxon>asterids</taxon>
        <taxon>Ericales</taxon>
        <taxon>Actinidiaceae</taxon>
        <taxon>Actinidia</taxon>
    </lineage>
</organism>
<keyword evidence="2" id="KW-0812">Transmembrane</keyword>
<dbReference type="Proteomes" id="UP000585474">
    <property type="component" value="Unassembled WGS sequence"/>
</dbReference>
<accession>A0A7J0EG15</accession>
<keyword evidence="2" id="KW-0472">Membrane</keyword>
<feature type="transmembrane region" description="Helical" evidence="2">
    <location>
        <begin position="144"/>
        <end position="168"/>
    </location>
</feature>
<keyword evidence="2" id="KW-1133">Transmembrane helix</keyword>
<evidence type="ECO:0000313" key="4">
    <source>
        <dbReference type="Proteomes" id="UP000585474"/>
    </source>
</evidence>